<reference evidence="2" key="1">
    <citation type="submission" date="2021-06" db="EMBL/GenBank/DDBJ databases">
        <authorList>
            <person name="Kallberg Y."/>
            <person name="Tangrot J."/>
            <person name="Rosling A."/>
        </authorList>
    </citation>
    <scope>NUCLEOTIDE SEQUENCE</scope>
    <source>
        <strain evidence="2">MA453B</strain>
    </source>
</reference>
<dbReference type="AlphaFoldDB" id="A0A9N9HAZ9"/>
<accession>A0A9N9HAZ9</accession>
<keyword evidence="1" id="KW-0175">Coiled coil</keyword>
<sequence>SKKGMKISRYCLSGFSVSEKILEDLKLNLEDLETQEFRELQNY</sequence>
<feature type="non-terminal residue" evidence="2">
    <location>
        <position position="1"/>
    </location>
</feature>
<keyword evidence="3" id="KW-1185">Reference proteome</keyword>
<evidence type="ECO:0000313" key="3">
    <source>
        <dbReference type="Proteomes" id="UP000789405"/>
    </source>
</evidence>
<feature type="coiled-coil region" evidence="1">
    <location>
        <begin position="15"/>
        <end position="42"/>
    </location>
</feature>
<dbReference type="EMBL" id="CAJVPY010006638">
    <property type="protein sequence ID" value="CAG8666576.1"/>
    <property type="molecule type" value="Genomic_DNA"/>
</dbReference>
<proteinExistence type="predicted"/>
<comment type="caution">
    <text evidence="2">The sequence shown here is derived from an EMBL/GenBank/DDBJ whole genome shotgun (WGS) entry which is preliminary data.</text>
</comment>
<protein>
    <submittedName>
        <fullName evidence="2">6536_t:CDS:1</fullName>
    </submittedName>
</protein>
<gene>
    <name evidence="2" type="ORF">DERYTH_LOCUS10995</name>
</gene>
<organism evidence="2 3">
    <name type="scientific">Dentiscutata erythropus</name>
    <dbReference type="NCBI Taxonomy" id="1348616"/>
    <lineage>
        <taxon>Eukaryota</taxon>
        <taxon>Fungi</taxon>
        <taxon>Fungi incertae sedis</taxon>
        <taxon>Mucoromycota</taxon>
        <taxon>Glomeromycotina</taxon>
        <taxon>Glomeromycetes</taxon>
        <taxon>Diversisporales</taxon>
        <taxon>Gigasporaceae</taxon>
        <taxon>Dentiscutata</taxon>
    </lineage>
</organism>
<name>A0A9N9HAZ9_9GLOM</name>
<evidence type="ECO:0000256" key="1">
    <source>
        <dbReference type="SAM" id="Coils"/>
    </source>
</evidence>
<dbReference type="Proteomes" id="UP000789405">
    <property type="component" value="Unassembled WGS sequence"/>
</dbReference>
<evidence type="ECO:0000313" key="2">
    <source>
        <dbReference type="EMBL" id="CAG8666576.1"/>
    </source>
</evidence>